<evidence type="ECO:0000256" key="1">
    <source>
        <dbReference type="ARBA" id="ARBA00000853"/>
    </source>
</evidence>
<dbReference type="Gene3D" id="2.30.40.10">
    <property type="entry name" value="Urease, subunit C, domain 1"/>
    <property type="match status" value="1"/>
</dbReference>
<evidence type="ECO:0000313" key="14">
    <source>
        <dbReference type="Proteomes" id="UP000038040"/>
    </source>
</evidence>
<evidence type="ECO:0000256" key="11">
    <source>
        <dbReference type="ARBA" id="ARBA00023004"/>
    </source>
</evidence>
<accession>A0A0N4U1S7</accession>
<evidence type="ECO:0000256" key="3">
    <source>
        <dbReference type="ARBA" id="ARBA00004758"/>
    </source>
</evidence>
<keyword evidence="15" id="KW-1185">Reference proteome</keyword>
<dbReference type="OrthoDB" id="194468at2759"/>
<dbReference type="Proteomes" id="UP000038040">
    <property type="component" value="Unplaced"/>
</dbReference>
<evidence type="ECO:0000256" key="4">
    <source>
        <dbReference type="ARBA" id="ARBA00008002"/>
    </source>
</evidence>
<gene>
    <name evidence="13" type="ORF">DME_LOCUS4937</name>
</gene>
<dbReference type="AlphaFoldDB" id="A0A0N4U1S7"/>
<dbReference type="SUPFAM" id="SSF51556">
    <property type="entry name" value="Metallo-dependent hydrolases"/>
    <property type="match status" value="1"/>
</dbReference>
<evidence type="ECO:0000313" key="15">
    <source>
        <dbReference type="Proteomes" id="UP000274756"/>
    </source>
</evidence>
<dbReference type="GO" id="GO:0019556">
    <property type="term" value="P:L-histidine catabolic process to glutamate and formamide"/>
    <property type="evidence" value="ECO:0007669"/>
    <property type="project" value="UniProtKB-UniPathway"/>
</dbReference>
<feature type="domain" description="Amidohydrolase-related" evidence="12">
    <location>
        <begin position="48"/>
        <end position="365"/>
    </location>
</feature>
<comment type="cofactor">
    <cofactor evidence="2">
        <name>Fe(3+)</name>
        <dbReference type="ChEBI" id="CHEBI:29034"/>
    </cofactor>
</comment>
<evidence type="ECO:0000256" key="8">
    <source>
        <dbReference type="ARBA" id="ARBA00022801"/>
    </source>
</evidence>
<name>A0A0N4U1S7_DRAME</name>
<sequence>MVLQSDSSNLAMLVDSSGKIAKIGTIDELSYLAAMDGCACQLSVDGGVLLPGFVDAHTHPVFAGDRVHEFSMKLAGATYMEIQKAGGGILYTVEKCRETSEDQLLSSFESVAMEMIQCGTTTIEAKSGYGLDTETELKLLRIIDMGAQFLPLEISGTFLGAHAIPQGSTEQEQAEKIINEMIPLIEKEKSDFHLESIENIDVFCEKGVFEVESSRKILEAGKKIGLKANFHAEELKQLGSAEMGANLKARAMSHLEAISSNGIDAMAESGTVAILLPTTALTLRLRHPPARDMISKGVIVALGSDFNPNAYCLSMPIVMYLACTQMRLSMAEALVASTINAAYSINRGKTHGALSCGRFADIVVLGRHFISFLS</sequence>
<dbReference type="PANTHER" id="PTHR42752">
    <property type="entry name" value="IMIDAZOLONEPROPIONASE"/>
    <property type="match status" value="1"/>
</dbReference>
<comment type="similarity">
    <text evidence="4">Belongs to the metallo-dependent hydrolases superfamily. HutI family.</text>
</comment>
<evidence type="ECO:0000256" key="7">
    <source>
        <dbReference type="ARBA" id="ARBA00022723"/>
    </source>
</evidence>
<organism evidence="14 16">
    <name type="scientific">Dracunculus medinensis</name>
    <name type="common">Guinea worm</name>
    <dbReference type="NCBI Taxonomy" id="318479"/>
    <lineage>
        <taxon>Eukaryota</taxon>
        <taxon>Metazoa</taxon>
        <taxon>Ecdysozoa</taxon>
        <taxon>Nematoda</taxon>
        <taxon>Chromadorea</taxon>
        <taxon>Rhabditida</taxon>
        <taxon>Spirurina</taxon>
        <taxon>Dracunculoidea</taxon>
        <taxon>Dracunculidae</taxon>
        <taxon>Dracunculus</taxon>
    </lineage>
</organism>
<evidence type="ECO:0000256" key="6">
    <source>
        <dbReference type="ARBA" id="ARBA00013406"/>
    </source>
</evidence>
<keyword evidence="10" id="KW-0862">Zinc</keyword>
<dbReference type="Gene3D" id="3.20.20.140">
    <property type="entry name" value="Metal-dependent hydrolases"/>
    <property type="match status" value="1"/>
</dbReference>
<evidence type="ECO:0000256" key="10">
    <source>
        <dbReference type="ARBA" id="ARBA00022833"/>
    </source>
</evidence>
<keyword evidence="9" id="KW-0369">Histidine metabolism</keyword>
<keyword evidence="7" id="KW-0479">Metal-binding</keyword>
<dbReference type="STRING" id="318479.A0A0N4U1S7"/>
<dbReference type="GO" id="GO:0046872">
    <property type="term" value="F:metal ion binding"/>
    <property type="evidence" value="ECO:0007669"/>
    <property type="project" value="UniProtKB-KW"/>
</dbReference>
<dbReference type="InterPro" id="IPR032466">
    <property type="entry name" value="Metal_Hydrolase"/>
</dbReference>
<dbReference type="Proteomes" id="UP000274756">
    <property type="component" value="Unassembled WGS sequence"/>
</dbReference>
<reference evidence="16" key="1">
    <citation type="submission" date="2017-02" db="UniProtKB">
        <authorList>
            <consortium name="WormBaseParasite"/>
        </authorList>
    </citation>
    <scope>IDENTIFICATION</scope>
</reference>
<dbReference type="WBParaSite" id="DME_0000057701-mRNA-1">
    <property type="protein sequence ID" value="DME_0000057701-mRNA-1"/>
    <property type="gene ID" value="DME_0000057701"/>
</dbReference>
<dbReference type="InterPro" id="IPR011059">
    <property type="entry name" value="Metal-dep_hydrolase_composite"/>
</dbReference>
<comment type="catalytic activity">
    <reaction evidence="1">
        <text>4-imidazolone-5-propanoate + H2O = N-formimidoyl-L-glutamate</text>
        <dbReference type="Rhea" id="RHEA:23660"/>
        <dbReference type="ChEBI" id="CHEBI:15377"/>
        <dbReference type="ChEBI" id="CHEBI:58928"/>
        <dbReference type="ChEBI" id="CHEBI:77893"/>
        <dbReference type="EC" id="3.5.2.7"/>
    </reaction>
</comment>
<evidence type="ECO:0000313" key="16">
    <source>
        <dbReference type="WBParaSite" id="DME_0000057701-mRNA-1"/>
    </source>
</evidence>
<dbReference type="InterPro" id="IPR006680">
    <property type="entry name" value="Amidohydro-rel"/>
</dbReference>
<keyword evidence="11" id="KW-0408">Iron</keyword>
<dbReference type="FunFam" id="3.20.20.140:FF:000007">
    <property type="entry name" value="Imidazolonepropionase"/>
    <property type="match status" value="1"/>
</dbReference>
<evidence type="ECO:0000256" key="2">
    <source>
        <dbReference type="ARBA" id="ARBA00001965"/>
    </source>
</evidence>
<dbReference type="SUPFAM" id="SSF51338">
    <property type="entry name" value="Composite domain of metallo-dependent hydrolases"/>
    <property type="match status" value="1"/>
</dbReference>
<protein>
    <recommendedName>
        <fullName evidence="6">Probable imidazolonepropionase</fullName>
        <ecNumber evidence="5">3.5.2.7</ecNumber>
    </recommendedName>
</protein>
<evidence type="ECO:0000259" key="12">
    <source>
        <dbReference type="Pfam" id="PF01979"/>
    </source>
</evidence>
<evidence type="ECO:0000313" key="13">
    <source>
        <dbReference type="EMBL" id="VDN54964.1"/>
    </source>
</evidence>
<dbReference type="Pfam" id="PF01979">
    <property type="entry name" value="Amidohydro_1"/>
    <property type="match status" value="1"/>
</dbReference>
<evidence type="ECO:0000256" key="5">
    <source>
        <dbReference type="ARBA" id="ARBA00012864"/>
    </source>
</evidence>
<dbReference type="PANTHER" id="PTHR42752:SF1">
    <property type="entry name" value="IMIDAZOLONEPROPIONASE-RELATED"/>
    <property type="match status" value="1"/>
</dbReference>
<dbReference type="GO" id="GO:0005737">
    <property type="term" value="C:cytoplasm"/>
    <property type="evidence" value="ECO:0007669"/>
    <property type="project" value="InterPro"/>
</dbReference>
<dbReference type="GO" id="GO:0019557">
    <property type="term" value="P:L-histidine catabolic process to glutamate and formate"/>
    <property type="evidence" value="ECO:0007669"/>
    <property type="project" value="UniProtKB-UniPathway"/>
</dbReference>
<comment type="pathway">
    <text evidence="3">Amino-acid degradation; L-histidine degradation into L-glutamate; N-formimidoyl-L-glutamate from L-histidine: step 3/3.</text>
</comment>
<evidence type="ECO:0000256" key="9">
    <source>
        <dbReference type="ARBA" id="ARBA00022808"/>
    </source>
</evidence>
<dbReference type="GO" id="GO:0050480">
    <property type="term" value="F:imidazolonepropionase activity"/>
    <property type="evidence" value="ECO:0007669"/>
    <property type="project" value="UniProtKB-EC"/>
</dbReference>
<dbReference type="NCBIfam" id="TIGR01224">
    <property type="entry name" value="hutI"/>
    <property type="match status" value="1"/>
</dbReference>
<dbReference type="UniPathway" id="UPA00379">
    <property type="reaction ID" value="UER00551"/>
</dbReference>
<dbReference type="EMBL" id="UYYG01001151">
    <property type="protein sequence ID" value="VDN54964.1"/>
    <property type="molecule type" value="Genomic_DNA"/>
</dbReference>
<reference evidence="13 15" key="2">
    <citation type="submission" date="2018-11" db="EMBL/GenBank/DDBJ databases">
        <authorList>
            <consortium name="Pathogen Informatics"/>
        </authorList>
    </citation>
    <scope>NUCLEOTIDE SEQUENCE [LARGE SCALE GENOMIC DNA]</scope>
</reference>
<dbReference type="EC" id="3.5.2.7" evidence="5"/>
<keyword evidence="8" id="KW-0378">Hydrolase</keyword>
<proteinExistence type="inferred from homology"/>
<dbReference type="InterPro" id="IPR005920">
    <property type="entry name" value="HutI"/>
</dbReference>